<gene>
    <name evidence="8" type="primary">purA</name>
    <name evidence="11" type="ORF">SAMN02745194_02732</name>
</gene>
<keyword evidence="2 8" id="KW-0436">Ligase</keyword>
<dbReference type="FunFam" id="3.90.170.10:FF:000001">
    <property type="entry name" value="Adenylosuccinate synthetase"/>
    <property type="match status" value="1"/>
</dbReference>
<feature type="binding site" evidence="8">
    <location>
        <begin position="412"/>
        <end position="414"/>
    </location>
    <ligand>
        <name>GTP</name>
        <dbReference type="ChEBI" id="CHEBI:37565"/>
    </ligand>
</feature>
<comment type="subunit">
    <text evidence="1 8">Homodimer.</text>
</comment>
<comment type="function">
    <text evidence="8">Plays an important role in the de novo pathway of purine nucleotide biosynthesis. Catalyzes the first committed step in the biosynthesis of AMP from IMP.</text>
</comment>
<protein>
    <recommendedName>
        <fullName evidence="8 10">Adenylosuccinate synthetase</fullName>
        <shortName evidence="8">AMPSase</shortName>
        <shortName evidence="8">AdSS</shortName>
        <ecNumber evidence="8 10">6.3.4.4</ecNumber>
    </recommendedName>
    <alternativeName>
        <fullName evidence="8">IMP--aspartate ligase</fullName>
    </alternativeName>
</protein>
<evidence type="ECO:0000256" key="6">
    <source>
        <dbReference type="ARBA" id="ARBA00022842"/>
    </source>
</evidence>
<feature type="binding site" evidence="8">
    <location>
        <begin position="330"/>
        <end position="332"/>
    </location>
    <ligand>
        <name>GTP</name>
        <dbReference type="ChEBI" id="CHEBI:37565"/>
    </ligand>
</feature>
<dbReference type="InterPro" id="IPR001114">
    <property type="entry name" value="Adenylosuccinate_synthetase"/>
</dbReference>
<dbReference type="InterPro" id="IPR018220">
    <property type="entry name" value="Adenylosuccin_syn_GTP-bd"/>
</dbReference>
<organism evidence="11 12">
    <name type="scientific">Muricoccus roseus</name>
    <dbReference type="NCBI Taxonomy" id="198092"/>
    <lineage>
        <taxon>Bacteria</taxon>
        <taxon>Pseudomonadati</taxon>
        <taxon>Pseudomonadota</taxon>
        <taxon>Alphaproteobacteria</taxon>
        <taxon>Acetobacterales</taxon>
        <taxon>Roseomonadaceae</taxon>
        <taxon>Muricoccus</taxon>
    </lineage>
</organism>
<comment type="pathway">
    <text evidence="8 10">Purine metabolism; AMP biosynthesis via de novo pathway; AMP from IMP: step 1/2.</text>
</comment>
<evidence type="ECO:0000256" key="1">
    <source>
        <dbReference type="ARBA" id="ARBA00011738"/>
    </source>
</evidence>
<comment type="cofactor">
    <cofactor evidence="8">
        <name>Mg(2+)</name>
        <dbReference type="ChEBI" id="CHEBI:18420"/>
    </cofactor>
    <text evidence="8">Binds 1 Mg(2+) ion per subunit.</text>
</comment>
<dbReference type="EMBL" id="FQZF01000015">
    <property type="protein sequence ID" value="SHJ51309.1"/>
    <property type="molecule type" value="Genomic_DNA"/>
</dbReference>
<keyword evidence="5 8" id="KW-0658">Purine biosynthesis</keyword>
<dbReference type="GO" id="GO:0000287">
    <property type="term" value="F:magnesium ion binding"/>
    <property type="evidence" value="ECO:0007669"/>
    <property type="project" value="UniProtKB-UniRule"/>
</dbReference>
<feature type="active site" evidence="9">
    <location>
        <position position="140"/>
    </location>
</feature>
<feature type="binding site" evidence="8">
    <location>
        <position position="13"/>
    </location>
    <ligand>
        <name>Mg(2+)</name>
        <dbReference type="ChEBI" id="CHEBI:18420"/>
    </ligand>
</feature>
<keyword evidence="6 8" id="KW-0460">Magnesium</keyword>
<dbReference type="GO" id="GO:0044208">
    <property type="term" value="P:'de novo' AMP biosynthetic process"/>
    <property type="evidence" value="ECO:0007669"/>
    <property type="project" value="UniProtKB-UniRule"/>
</dbReference>
<keyword evidence="4 8" id="KW-0547">Nucleotide-binding</keyword>
<evidence type="ECO:0000256" key="8">
    <source>
        <dbReference type="HAMAP-Rule" id="MF_00011"/>
    </source>
</evidence>
<evidence type="ECO:0000256" key="5">
    <source>
        <dbReference type="ARBA" id="ARBA00022755"/>
    </source>
</evidence>
<dbReference type="Gene3D" id="1.10.300.10">
    <property type="entry name" value="Adenylosuccinate Synthetase, subunit A, domain 2"/>
    <property type="match status" value="1"/>
</dbReference>
<dbReference type="PROSITE" id="PS00513">
    <property type="entry name" value="ADENYLOSUCCIN_SYN_2"/>
    <property type="match status" value="1"/>
</dbReference>
<feature type="binding site" description="in other chain" evidence="8">
    <location>
        <position position="302"/>
    </location>
    <ligand>
        <name>IMP</name>
        <dbReference type="ChEBI" id="CHEBI:58053"/>
        <note>ligand shared between dimeric partners</note>
    </ligand>
</feature>
<feature type="binding site" description="in other chain" evidence="8">
    <location>
        <begin position="38"/>
        <end position="41"/>
    </location>
    <ligand>
        <name>IMP</name>
        <dbReference type="ChEBI" id="CHEBI:58053"/>
        <note>ligand shared between dimeric partners</note>
    </ligand>
</feature>
<evidence type="ECO:0000256" key="7">
    <source>
        <dbReference type="ARBA" id="ARBA00023134"/>
    </source>
</evidence>
<accession>A0A1M6JX94</accession>
<dbReference type="PROSITE" id="PS01266">
    <property type="entry name" value="ADENYLOSUCCIN_SYN_1"/>
    <property type="match status" value="1"/>
</dbReference>
<feature type="binding site" description="in other chain" evidence="8">
    <location>
        <position position="223"/>
    </location>
    <ligand>
        <name>IMP</name>
        <dbReference type="ChEBI" id="CHEBI:58053"/>
        <note>ligand shared between dimeric partners</note>
    </ligand>
</feature>
<feature type="binding site" description="in other chain" evidence="8">
    <location>
        <begin position="13"/>
        <end position="16"/>
    </location>
    <ligand>
        <name>IMP</name>
        <dbReference type="ChEBI" id="CHEBI:58053"/>
        <note>ligand shared between dimeric partners</note>
    </ligand>
</feature>
<dbReference type="RefSeq" id="WP_073135613.1">
    <property type="nucleotide sequence ID" value="NZ_FQZF01000015.1"/>
</dbReference>
<evidence type="ECO:0000256" key="10">
    <source>
        <dbReference type="RuleBase" id="RU000520"/>
    </source>
</evidence>
<keyword evidence="8" id="KW-0963">Cytoplasm</keyword>
<dbReference type="SMART" id="SM00788">
    <property type="entry name" value="Adenylsucc_synt"/>
    <property type="match status" value="1"/>
</dbReference>
<dbReference type="CDD" id="cd03108">
    <property type="entry name" value="AdSS"/>
    <property type="match status" value="1"/>
</dbReference>
<dbReference type="SUPFAM" id="SSF52540">
    <property type="entry name" value="P-loop containing nucleoside triphosphate hydrolases"/>
    <property type="match status" value="1"/>
</dbReference>
<comment type="catalytic activity">
    <reaction evidence="8 10">
        <text>IMP + L-aspartate + GTP = N(6)-(1,2-dicarboxyethyl)-AMP + GDP + phosphate + 2 H(+)</text>
        <dbReference type="Rhea" id="RHEA:15753"/>
        <dbReference type="ChEBI" id="CHEBI:15378"/>
        <dbReference type="ChEBI" id="CHEBI:29991"/>
        <dbReference type="ChEBI" id="CHEBI:37565"/>
        <dbReference type="ChEBI" id="CHEBI:43474"/>
        <dbReference type="ChEBI" id="CHEBI:57567"/>
        <dbReference type="ChEBI" id="CHEBI:58053"/>
        <dbReference type="ChEBI" id="CHEBI:58189"/>
        <dbReference type="EC" id="6.3.4.4"/>
    </reaction>
</comment>
<dbReference type="InterPro" id="IPR042109">
    <property type="entry name" value="Adenylosuccinate_synth_dom1"/>
</dbReference>
<dbReference type="GO" id="GO:0005525">
    <property type="term" value="F:GTP binding"/>
    <property type="evidence" value="ECO:0007669"/>
    <property type="project" value="UniProtKB-UniRule"/>
</dbReference>
<dbReference type="InterPro" id="IPR027417">
    <property type="entry name" value="P-loop_NTPase"/>
</dbReference>
<dbReference type="OrthoDB" id="9807553at2"/>
<dbReference type="InterPro" id="IPR042111">
    <property type="entry name" value="Adenylosuccinate_synth_dom3"/>
</dbReference>
<dbReference type="UniPathway" id="UPA00075">
    <property type="reaction ID" value="UER00335"/>
</dbReference>
<feature type="active site" description="Proton acceptor" evidence="8">
    <location>
        <position position="13"/>
    </location>
</feature>
<name>A0A1M6JX94_9PROT</name>
<feature type="binding site" description="in other chain" evidence="8">
    <location>
        <position position="238"/>
    </location>
    <ligand>
        <name>IMP</name>
        <dbReference type="ChEBI" id="CHEBI:58053"/>
        <note>ligand shared between dimeric partners</note>
    </ligand>
</feature>
<dbReference type="AlphaFoldDB" id="A0A1M6JX94"/>
<keyword evidence="3 8" id="KW-0479">Metal-binding</keyword>
<evidence type="ECO:0000256" key="9">
    <source>
        <dbReference type="PROSITE-ProRule" id="PRU10134"/>
    </source>
</evidence>
<feature type="active site" description="Proton donor" evidence="8">
    <location>
        <position position="41"/>
    </location>
</feature>
<dbReference type="InterPro" id="IPR033128">
    <property type="entry name" value="Adenylosuccin_syn_Lys_AS"/>
</dbReference>
<dbReference type="NCBIfam" id="TIGR00184">
    <property type="entry name" value="purA"/>
    <property type="match status" value="1"/>
</dbReference>
<feature type="binding site" evidence="8">
    <location>
        <begin position="12"/>
        <end position="18"/>
    </location>
    <ligand>
        <name>GTP</name>
        <dbReference type="ChEBI" id="CHEBI:37565"/>
    </ligand>
</feature>
<evidence type="ECO:0000313" key="11">
    <source>
        <dbReference type="EMBL" id="SHJ51309.1"/>
    </source>
</evidence>
<dbReference type="Pfam" id="PF00709">
    <property type="entry name" value="Adenylsucc_synt"/>
    <property type="match status" value="1"/>
</dbReference>
<feature type="binding site" evidence="8">
    <location>
        <position position="143"/>
    </location>
    <ligand>
        <name>IMP</name>
        <dbReference type="ChEBI" id="CHEBI:58053"/>
        <note>ligand shared between dimeric partners</note>
    </ligand>
</feature>
<feature type="binding site" evidence="8">
    <location>
        <position position="40"/>
    </location>
    <ligand>
        <name>Mg(2+)</name>
        <dbReference type="ChEBI" id="CHEBI:18420"/>
    </ligand>
</feature>
<dbReference type="STRING" id="198092.SAMN02745194_02732"/>
<comment type="similarity">
    <text evidence="8 10">Belongs to the adenylosuccinate synthetase family.</text>
</comment>
<dbReference type="InterPro" id="IPR042110">
    <property type="entry name" value="Adenylosuccinate_synth_dom2"/>
</dbReference>
<evidence type="ECO:0000256" key="2">
    <source>
        <dbReference type="ARBA" id="ARBA00022598"/>
    </source>
</evidence>
<dbReference type="Gene3D" id="3.40.440.10">
    <property type="entry name" value="Adenylosuccinate Synthetase, subunit A, domain 1"/>
    <property type="match status" value="1"/>
</dbReference>
<dbReference type="Gene3D" id="3.90.170.10">
    <property type="entry name" value="Adenylosuccinate Synthetase, subunit A, domain 3"/>
    <property type="match status" value="1"/>
</dbReference>
<evidence type="ECO:0000256" key="4">
    <source>
        <dbReference type="ARBA" id="ARBA00022741"/>
    </source>
</evidence>
<feature type="binding site" evidence="8">
    <location>
        <position position="304"/>
    </location>
    <ligand>
        <name>GTP</name>
        <dbReference type="ChEBI" id="CHEBI:37565"/>
    </ligand>
</feature>
<evidence type="ECO:0000313" key="12">
    <source>
        <dbReference type="Proteomes" id="UP000184387"/>
    </source>
</evidence>
<dbReference type="PANTHER" id="PTHR11846">
    <property type="entry name" value="ADENYLOSUCCINATE SYNTHETASE"/>
    <property type="match status" value="1"/>
</dbReference>
<dbReference type="GO" id="GO:0004019">
    <property type="term" value="F:adenylosuccinate synthase activity"/>
    <property type="evidence" value="ECO:0007669"/>
    <property type="project" value="UniProtKB-UniRule"/>
</dbReference>
<proteinExistence type="inferred from homology"/>
<dbReference type="Proteomes" id="UP000184387">
    <property type="component" value="Unassembled WGS sequence"/>
</dbReference>
<keyword evidence="12" id="KW-1185">Reference proteome</keyword>
<feature type="binding site" evidence="8">
    <location>
        <begin position="40"/>
        <end position="42"/>
    </location>
    <ligand>
        <name>GTP</name>
        <dbReference type="ChEBI" id="CHEBI:37565"/>
    </ligand>
</feature>
<dbReference type="GO" id="GO:0005737">
    <property type="term" value="C:cytoplasm"/>
    <property type="evidence" value="ECO:0007669"/>
    <property type="project" value="UniProtKB-SubCell"/>
</dbReference>
<dbReference type="GO" id="GO:0046040">
    <property type="term" value="P:IMP metabolic process"/>
    <property type="evidence" value="ECO:0007669"/>
    <property type="project" value="TreeGrafter"/>
</dbReference>
<reference evidence="11 12" key="1">
    <citation type="submission" date="2016-11" db="EMBL/GenBank/DDBJ databases">
        <authorList>
            <person name="Jaros S."/>
            <person name="Januszkiewicz K."/>
            <person name="Wedrychowicz H."/>
        </authorList>
    </citation>
    <scope>NUCLEOTIDE SEQUENCE [LARGE SCALE GENOMIC DNA]</scope>
    <source>
        <strain evidence="11 12">DSM 14916</strain>
    </source>
</reference>
<evidence type="ECO:0000256" key="3">
    <source>
        <dbReference type="ARBA" id="ARBA00022723"/>
    </source>
</evidence>
<feature type="binding site" description="in other chain" evidence="8">
    <location>
        <position position="129"/>
    </location>
    <ligand>
        <name>IMP</name>
        <dbReference type="ChEBI" id="CHEBI:58053"/>
        <note>ligand shared between dimeric partners</note>
    </ligand>
</feature>
<dbReference type="NCBIfam" id="NF002223">
    <property type="entry name" value="PRK01117.1"/>
    <property type="match status" value="1"/>
</dbReference>
<dbReference type="FunFam" id="1.10.300.10:FF:000001">
    <property type="entry name" value="Adenylosuccinate synthetase"/>
    <property type="match status" value="1"/>
</dbReference>
<comment type="subcellular location">
    <subcellularLocation>
        <location evidence="8">Cytoplasm</location>
    </subcellularLocation>
</comment>
<dbReference type="PANTHER" id="PTHR11846:SF0">
    <property type="entry name" value="ADENYLOSUCCINATE SYNTHETASE"/>
    <property type="match status" value="1"/>
</dbReference>
<dbReference type="HAMAP" id="MF_00011">
    <property type="entry name" value="Adenylosucc_synth"/>
    <property type="match status" value="1"/>
</dbReference>
<sequence>MANVAIIGAQWGDEGKGKVVDWLASRADIVVRFQGGHNAGHTLVVGNQTYKLSLLPSGVVRGKLGIIGNGVVLDPDALLSEIAKVTAQGLKVSPENLRIAENTPLILPLHPALDKAREAARGGDKIGTTGRGIGPAYEDKVGRRSIRLCDLAEPETLSKKLDELLLHHNSLLRGLGAPEFEKQALMDKLLGWAPKLLPFMEAVWERLDAARLEGKRVLFEGAQAVMLDVDHGTFPYVTSSNTVAGNAAAGAGVGPHAVGNVLGIAKAYTTRVGSGPFPTELFDDTGKLLGERGHEFGTVTGRPRRCGWFDACLVRQAVKVGGVQGLVLTKLDVLDGLPELKICTGYEINGEVMRRLPAAMAAQAAAKPVYETVEGWSGSTRGARSWAELPAQAIKYVRRIEELVEAPVTLLSTSPERDDTITVTDPFAG</sequence>
<dbReference type="EC" id="6.3.4.4" evidence="8 10"/>
<keyword evidence="7 8" id="KW-0342">GTP-binding</keyword>
<feature type="binding site" evidence="8">
    <location>
        <begin position="298"/>
        <end position="304"/>
    </location>
    <ligand>
        <name>substrate</name>
    </ligand>
</feature>